<keyword evidence="4 6" id="KW-1133">Transmembrane helix</keyword>
<dbReference type="OrthoDB" id="5329450at2"/>
<feature type="transmembrane region" description="Helical" evidence="6">
    <location>
        <begin position="231"/>
        <end position="249"/>
    </location>
</feature>
<dbReference type="Pfam" id="PF03600">
    <property type="entry name" value="CitMHS"/>
    <property type="match status" value="1"/>
</dbReference>
<feature type="transmembrane region" description="Helical" evidence="6">
    <location>
        <begin position="372"/>
        <end position="397"/>
    </location>
</feature>
<feature type="transmembrane region" description="Helical" evidence="6">
    <location>
        <begin position="324"/>
        <end position="344"/>
    </location>
</feature>
<feature type="transmembrane region" description="Helical" evidence="6">
    <location>
        <begin position="255"/>
        <end position="275"/>
    </location>
</feature>
<feature type="transmembrane region" description="Helical" evidence="6">
    <location>
        <begin position="60"/>
        <end position="79"/>
    </location>
</feature>
<dbReference type="NCBIfam" id="TIGR00784">
    <property type="entry name" value="citMHS"/>
    <property type="match status" value="1"/>
</dbReference>
<evidence type="ECO:0000313" key="8">
    <source>
        <dbReference type="EMBL" id="RQW74857.1"/>
    </source>
</evidence>
<dbReference type="GO" id="GO:0015137">
    <property type="term" value="F:citrate transmembrane transporter activity"/>
    <property type="evidence" value="ECO:0007669"/>
    <property type="project" value="InterPro"/>
</dbReference>
<protein>
    <submittedName>
        <fullName evidence="8">Citrate transporter</fullName>
    </submittedName>
</protein>
<name>A0A3N9UFD0_9BACI</name>
<feature type="transmembrane region" description="Helical" evidence="6">
    <location>
        <begin position="29"/>
        <end position="48"/>
    </location>
</feature>
<dbReference type="AlphaFoldDB" id="A0A3N9UFD0"/>
<evidence type="ECO:0000259" key="7">
    <source>
        <dbReference type="Pfam" id="PF03600"/>
    </source>
</evidence>
<sequence length="432" mass="45925">MLSILGFLMIISFLYLILTNRVSPFIGLIIIPIIFGVIGGFGLELGTLMKEGIVNTAPTALLILFAILYFAIMIDVGLFDPLTNKIVQLAKGDPLKVIVGSAVLAGIVGFDGDGSSTIMICISAFLPIYLKLGIKPIILAALTALQIGITTLVPWGGPVGRVASVLNLDPTSLFVSVLPGMIAGIVYIVIVAYFIGRKERARLGVYSNLLHKADAQMAATTIVDSEQKRTWLIWVNLVLTMIIMVALVLEWIPSIVLFVFGTALALLINFPSIKLQKEVLSRHASNALNVTSIILAAGVFSGILKGTGMSESMAQSLISIIPDGFGPFMSLVVAIVGPAVIFFIGPDAYYFGIIPILAETAASYGISAQEIAIASLYSSPFGFIGPLVGAMYLLTELTKVNLVAVQKYALKWAVGILVLFILIGIGLGHITI</sequence>
<feature type="transmembrane region" description="Helical" evidence="6">
    <location>
        <begin position="99"/>
        <end position="130"/>
    </location>
</feature>
<keyword evidence="3 6" id="KW-0812">Transmembrane</keyword>
<evidence type="ECO:0000256" key="6">
    <source>
        <dbReference type="SAM" id="Phobius"/>
    </source>
</evidence>
<reference evidence="8 9" key="1">
    <citation type="journal article" date="2013" name="J. Microbiol.">
        <title>Lysinibacillus chungkukjangi sp. nov., isolated from Chungkukjang, Korean fermented soybean food.</title>
        <authorList>
            <person name="Kim S.J."/>
            <person name="Jang Y.H."/>
            <person name="Hamada M."/>
            <person name="Ahn J.H."/>
            <person name="Weon H.Y."/>
            <person name="Suzuki K."/>
            <person name="Whang K.S."/>
            <person name="Kwon S.W."/>
        </authorList>
    </citation>
    <scope>NUCLEOTIDE SEQUENCE [LARGE SCALE GENOMIC DNA]</scope>
    <source>
        <strain evidence="8 9">MCCC 1A12701</strain>
    </source>
</reference>
<feature type="domain" description="Citrate transporter-like" evidence="7">
    <location>
        <begin position="16"/>
        <end position="376"/>
    </location>
</feature>
<accession>A0A3N9UFD0</accession>
<organism evidence="8 9">
    <name type="scientific">Lysinibacillus composti</name>
    <dbReference type="NCBI Taxonomy" id="720633"/>
    <lineage>
        <taxon>Bacteria</taxon>
        <taxon>Bacillati</taxon>
        <taxon>Bacillota</taxon>
        <taxon>Bacilli</taxon>
        <taxon>Bacillales</taxon>
        <taxon>Bacillaceae</taxon>
        <taxon>Lysinibacillus</taxon>
    </lineage>
</organism>
<feature type="transmembrane region" description="Helical" evidence="6">
    <location>
        <begin position="137"/>
        <end position="157"/>
    </location>
</feature>
<comment type="subcellular location">
    <subcellularLocation>
        <location evidence="1">Membrane</location>
        <topology evidence="1">Multi-pass membrane protein</topology>
    </subcellularLocation>
</comment>
<evidence type="ECO:0000256" key="2">
    <source>
        <dbReference type="ARBA" id="ARBA00022448"/>
    </source>
</evidence>
<dbReference type="InterPro" id="IPR004680">
    <property type="entry name" value="Cit_transptr-like_dom"/>
</dbReference>
<comment type="caution">
    <text evidence="8">The sequence shown here is derived from an EMBL/GenBank/DDBJ whole genome shotgun (WGS) entry which is preliminary data.</text>
</comment>
<evidence type="ECO:0000256" key="5">
    <source>
        <dbReference type="ARBA" id="ARBA00023136"/>
    </source>
</evidence>
<keyword evidence="5 6" id="KW-0472">Membrane</keyword>
<evidence type="ECO:0000256" key="1">
    <source>
        <dbReference type="ARBA" id="ARBA00004141"/>
    </source>
</evidence>
<dbReference type="InterPro" id="IPR014738">
    <property type="entry name" value="Citrate_transporter"/>
</dbReference>
<dbReference type="EMBL" id="RRCT01000007">
    <property type="protein sequence ID" value="RQW74857.1"/>
    <property type="molecule type" value="Genomic_DNA"/>
</dbReference>
<feature type="transmembrane region" description="Helical" evidence="6">
    <location>
        <begin position="409"/>
        <end position="430"/>
    </location>
</feature>
<dbReference type="RefSeq" id="WP_124764281.1">
    <property type="nucleotide sequence ID" value="NZ_JAFBDY010000006.1"/>
</dbReference>
<dbReference type="GO" id="GO:0016020">
    <property type="term" value="C:membrane"/>
    <property type="evidence" value="ECO:0007669"/>
    <property type="project" value="UniProtKB-SubCell"/>
</dbReference>
<proteinExistence type="predicted"/>
<evidence type="ECO:0000256" key="3">
    <source>
        <dbReference type="ARBA" id="ARBA00022692"/>
    </source>
</evidence>
<dbReference type="Proteomes" id="UP000274033">
    <property type="component" value="Unassembled WGS sequence"/>
</dbReference>
<keyword evidence="9" id="KW-1185">Reference proteome</keyword>
<gene>
    <name evidence="8" type="ORF">EBB45_09680</name>
</gene>
<feature type="transmembrane region" description="Helical" evidence="6">
    <location>
        <begin position="287"/>
        <end position="304"/>
    </location>
</feature>
<feature type="transmembrane region" description="Helical" evidence="6">
    <location>
        <begin position="177"/>
        <end position="196"/>
    </location>
</feature>
<keyword evidence="2" id="KW-0813">Transport</keyword>
<evidence type="ECO:0000256" key="4">
    <source>
        <dbReference type="ARBA" id="ARBA00022989"/>
    </source>
</evidence>
<evidence type="ECO:0000313" key="9">
    <source>
        <dbReference type="Proteomes" id="UP000274033"/>
    </source>
</evidence>